<evidence type="ECO:0000256" key="1">
    <source>
        <dbReference type="SAM" id="MobiDB-lite"/>
    </source>
</evidence>
<dbReference type="InterPro" id="IPR012816">
    <property type="entry name" value="NADAR"/>
</dbReference>
<dbReference type="AlphaFoldDB" id="A0A6C0D4V1"/>
<accession>A0A6C0D4V1</accession>
<dbReference type="CDD" id="cd15457">
    <property type="entry name" value="NADAR"/>
    <property type="match status" value="1"/>
</dbReference>
<feature type="region of interest" description="Disordered" evidence="1">
    <location>
        <begin position="125"/>
        <end position="157"/>
    </location>
</feature>
<feature type="compositionally biased region" description="Acidic residues" evidence="1">
    <location>
        <begin position="138"/>
        <end position="152"/>
    </location>
</feature>
<dbReference type="SUPFAM" id="SSF143990">
    <property type="entry name" value="YbiA-like"/>
    <property type="match status" value="1"/>
</dbReference>
<proteinExistence type="predicted"/>
<dbReference type="Gene3D" id="1.10.357.40">
    <property type="entry name" value="YbiA-like"/>
    <property type="match status" value="1"/>
</dbReference>
<protein>
    <recommendedName>
        <fullName evidence="3">OTU domain-containing protein</fullName>
    </recommendedName>
</protein>
<dbReference type="Gene3D" id="3.90.70.80">
    <property type="match status" value="1"/>
</dbReference>
<evidence type="ECO:0000313" key="2">
    <source>
        <dbReference type="EMBL" id="QHT11581.1"/>
    </source>
</evidence>
<dbReference type="EMBL" id="MN739535">
    <property type="protein sequence ID" value="QHT11581.1"/>
    <property type="molecule type" value="Genomic_DNA"/>
</dbReference>
<evidence type="ECO:0008006" key="3">
    <source>
        <dbReference type="Google" id="ProtNLM"/>
    </source>
</evidence>
<dbReference type="InterPro" id="IPR037238">
    <property type="entry name" value="YbiA-like_sf"/>
</dbReference>
<name>A0A6C0D4V1_9ZZZZ</name>
<reference evidence="2" key="1">
    <citation type="journal article" date="2020" name="Nature">
        <title>Giant virus diversity and host interactions through global metagenomics.</title>
        <authorList>
            <person name="Schulz F."/>
            <person name="Roux S."/>
            <person name="Paez-Espino D."/>
            <person name="Jungbluth S."/>
            <person name="Walsh D.A."/>
            <person name="Denef V.J."/>
            <person name="McMahon K.D."/>
            <person name="Konstantinidis K.T."/>
            <person name="Eloe-Fadrosh E.A."/>
            <person name="Kyrpides N.C."/>
            <person name="Woyke T."/>
        </authorList>
    </citation>
    <scope>NUCLEOTIDE SEQUENCE</scope>
    <source>
        <strain evidence="2">GVMAG-M-3300023174-116</strain>
    </source>
</reference>
<organism evidence="2">
    <name type="scientific">viral metagenome</name>
    <dbReference type="NCBI Taxonomy" id="1070528"/>
    <lineage>
        <taxon>unclassified sequences</taxon>
        <taxon>metagenomes</taxon>
        <taxon>organismal metagenomes</taxon>
    </lineage>
</organism>
<sequence length="672" mass="77682">MINSNLKKEVRYNVTNNIDKSDLDKEAYVYNAKIYNKHIKFVLGAPNFEHLNSKIIFFNIYLVNNGSIVSKIGIYETNNSDYNSLLDHNGDIDLNKLSDPIMFPYSKSLIMNNYDLIDDFETMSNAPSEVDTNTSMDTDNEEEDEEEEEETASEASTKSSINYNVMTLISQSKEESDYEIANYEEDPKDTWVNKYLRSNKYEIIDNEGAGDCFFAVLRDALKTVKIETSVKSIREKLANEVDQTIFQTYKELFDLYYNNMKTTQEQLKTHKNKHNTLKKMITGTSDGPDKIKLIQDAKDNFNTFTAINTKGKELEDLAREFQFMKDVNSVEDLKKVIKEVGGAYWADNWALSSLERIYNVKFIILSQTHYVEGEKEHVLQCISPDIKLEERGLFEPSYYIMADYYQNNHYKLITYDKNIKRGALTFSEVPYKIKELILERCMEKNAGLYVLIPDFKTFANKHGVETTSISKKSAYDTLVDTKKPKSQDYDDSIVIQIYNKSKHAKVGEGSGESIKPELKISKNVLELNNKKKYPEWRKKLDNEFLVTNLKIDGINWTSVKHYMLASRFNGITDIISKFKKDGVYGSNIEEAQKFYESQLAKKSIKSTLINDEEFKKMEHTLLEKALYAKFTQNDELRELLLLTGNALITLFKPSKGAIPFVELMKVRKLITK</sequence>